<evidence type="ECO:0000256" key="1">
    <source>
        <dbReference type="SAM" id="Phobius"/>
    </source>
</evidence>
<keyword evidence="1" id="KW-0472">Membrane</keyword>
<feature type="transmembrane region" description="Helical" evidence="1">
    <location>
        <begin position="45"/>
        <end position="65"/>
    </location>
</feature>
<dbReference type="GO" id="GO:0016020">
    <property type="term" value="C:membrane"/>
    <property type="evidence" value="ECO:0007669"/>
    <property type="project" value="TreeGrafter"/>
</dbReference>
<dbReference type="GO" id="GO:0008610">
    <property type="term" value="P:lipid biosynthetic process"/>
    <property type="evidence" value="ECO:0007669"/>
    <property type="project" value="UniProtKB-ARBA"/>
</dbReference>
<protein>
    <recommendedName>
        <fullName evidence="2">Fatty acid desaturase domain-containing protein</fullName>
    </recommendedName>
</protein>
<dbReference type="CDD" id="cd03506">
    <property type="entry name" value="Delta6-FADS-like"/>
    <property type="match status" value="1"/>
</dbReference>
<dbReference type="InterPro" id="IPR005804">
    <property type="entry name" value="FA_desaturase_dom"/>
</dbReference>
<dbReference type="PANTHER" id="PTHR19353:SF19">
    <property type="entry name" value="DELTA(5) FATTY ACID DESATURASE C-RELATED"/>
    <property type="match status" value="1"/>
</dbReference>
<dbReference type="STRING" id="1802060.A2957_01345"/>
<evidence type="ECO:0000259" key="2">
    <source>
        <dbReference type="Pfam" id="PF00487"/>
    </source>
</evidence>
<gene>
    <name evidence="3" type="ORF">A2957_01345</name>
</gene>
<dbReference type="AlphaFoldDB" id="A0A1F7IL43"/>
<dbReference type="EMBL" id="MGAK01000025">
    <property type="protein sequence ID" value="OGK44087.1"/>
    <property type="molecule type" value="Genomic_DNA"/>
</dbReference>
<comment type="caution">
    <text evidence="3">The sequence shown here is derived from an EMBL/GenBank/DDBJ whole genome shotgun (WGS) entry which is preliminary data.</text>
</comment>
<organism evidence="3 4">
    <name type="scientific">Candidatus Roizmanbacteria bacterium RIFCSPLOWO2_01_FULL_38_11</name>
    <dbReference type="NCBI Taxonomy" id="1802060"/>
    <lineage>
        <taxon>Bacteria</taxon>
        <taxon>Candidatus Roizmaniibacteriota</taxon>
    </lineage>
</organism>
<dbReference type="Pfam" id="PF00487">
    <property type="entry name" value="FA_desaturase"/>
    <property type="match status" value="1"/>
</dbReference>
<dbReference type="GO" id="GO:0016717">
    <property type="term" value="F:oxidoreductase activity, acting on paired donors, with oxidation of a pair of donors resulting in the reduction of molecular oxygen to two molecules of water"/>
    <property type="evidence" value="ECO:0007669"/>
    <property type="project" value="TreeGrafter"/>
</dbReference>
<proteinExistence type="predicted"/>
<sequence>MSDTIHQDNIDQYRKFSLRDGAKIYTELREEVLKNGLLNRSYGHYAVQVIAIYTGFISSLVAIYFTQNPLLFLLLSFAFAFFSVQIAGLVHDSGHRAIFASPKFNDLAGHFFASTVGSAYGNWKISHDRHHANPNQDGFDPDVEVPFSFTQERFKNSKGLAKLVARYQAYAYYPLGTLTSLSVRFKKMTYFRENWGPKVYGQVILFTIFAFIHFSFPLVLFGITKGLLFLIIVTLIEGFYLFNIFAPNHKGMPEVGKDVQFSFFEHQIITARNIKGSSLIDYLYLGLNYQIEHHLFPNTPRNNLRKIVPFVKQFCKKHGIEYTETNAFESNVIIFNEMREISKQYA</sequence>
<dbReference type="InterPro" id="IPR012171">
    <property type="entry name" value="Fatty_acid_desaturase"/>
</dbReference>
<dbReference type="PANTHER" id="PTHR19353">
    <property type="entry name" value="FATTY ACID DESATURASE 2"/>
    <property type="match status" value="1"/>
</dbReference>
<name>A0A1F7IL43_9BACT</name>
<feature type="transmembrane region" description="Helical" evidence="1">
    <location>
        <begin position="199"/>
        <end position="221"/>
    </location>
</feature>
<reference evidence="3 4" key="1">
    <citation type="journal article" date="2016" name="Nat. Commun.">
        <title>Thousands of microbial genomes shed light on interconnected biogeochemical processes in an aquifer system.</title>
        <authorList>
            <person name="Anantharaman K."/>
            <person name="Brown C.T."/>
            <person name="Hug L.A."/>
            <person name="Sharon I."/>
            <person name="Castelle C.J."/>
            <person name="Probst A.J."/>
            <person name="Thomas B.C."/>
            <person name="Singh A."/>
            <person name="Wilkins M.J."/>
            <person name="Karaoz U."/>
            <person name="Brodie E.L."/>
            <person name="Williams K.H."/>
            <person name="Hubbard S.S."/>
            <person name="Banfield J.F."/>
        </authorList>
    </citation>
    <scope>NUCLEOTIDE SEQUENCE [LARGE SCALE GENOMIC DNA]</scope>
</reference>
<dbReference type="Proteomes" id="UP000179072">
    <property type="component" value="Unassembled WGS sequence"/>
</dbReference>
<dbReference type="PIRSF" id="PIRSF015921">
    <property type="entry name" value="FA_sphinglp_des"/>
    <property type="match status" value="1"/>
</dbReference>
<evidence type="ECO:0000313" key="3">
    <source>
        <dbReference type="EMBL" id="OGK44087.1"/>
    </source>
</evidence>
<feature type="transmembrane region" description="Helical" evidence="1">
    <location>
        <begin position="227"/>
        <end position="246"/>
    </location>
</feature>
<keyword evidence="1" id="KW-0812">Transmembrane</keyword>
<feature type="domain" description="Fatty acid desaturase" evidence="2">
    <location>
        <begin position="71"/>
        <end position="325"/>
    </location>
</feature>
<keyword evidence="1" id="KW-1133">Transmembrane helix</keyword>
<evidence type="ECO:0000313" key="4">
    <source>
        <dbReference type="Proteomes" id="UP000179072"/>
    </source>
</evidence>
<accession>A0A1F7IL43</accession>
<feature type="transmembrane region" description="Helical" evidence="1">
    <location>
        <begin position="71"/>
        <end position="90"/>
    </location>
</feature>